<dbReference type="InterPro" id="IPR018114">
    <property type="entry name" value="TRYPSIN_HIS"/>
</dbReference>
<dbReference type="InterPro" id="IPR009003">
    <property type="entry name" value="Peptidase_S1_PA"/>
</dbReference>
<dbReference type="OrthoDB" id="5918597at2759"/>
<sequence length="395" mass="43277">MAVTEMISHKTIQSKPPLEGDKQGTDRCGSGGGASRSGPVVDLDRRRNLILAAISSTHSLSGVSCFGEREMKPSSIVAELLIISIFSSIISVIDSRHAQICECKEYWSCVLGGGEPTTYCGSKETDVCCSPKQKNRGECGLKGPDAGHNDKNEAGPGEWPWHAAILERNAVYVCGASLLDEYWILTAAHCVDKYDPAILRARLGEHDVSSVQEPVLHEERDVAQIVVHPEFDNKTLTNDIALLRLKYPADRKSNIDVVCLPENQDFGGNSTCYITGWGRRSEDTKHSVILKEVQVPLWRNLDCENALKKHFGPRFTLSHTAICAGAEGRDACDGDGGGPLVCEENGKWYQAGVVSFGVGCGRPDIPGVYTKVQRYRGWILDTILQHRVKKSSQRL</sequence>
<dbReference type="InterPro" id="IPR043504">
    <property type="entry name" value="Peptidase_S1_PA_chymotrypsin"/>
</dbReference>
<name>A0A482XKH2_LAOST</name>
<dbReference type="SMART" id="SM00020">
    <property type="entry name" value="Tryp_SPc"/>
    <property type="match status" value="1"/>
</dbReference>
<feature type="domain" description="Peptidase S1" evidence="7">
    <location>
        <begin position="110"/>
        <end position="384"/>
    </location>
</feature>
<dbReference type="Gene3D" id="2.40.10.10">
    <property type="entry name" value="Trypsin-like serine proteases"/>
    <property type="match status" value="1"/>
</dbReference>
<evidence type="ECO:0000313" key="9">
    <source>
        <dbReference type="Proteomes" id="UP000291343"/>
    </source>
</evidence>
<dbReference type="InterPro" id="IPR001254">
    <property type="entry name" value="Trypsin_dom"/>
</dbReference>
<comment type="subcellular location">
    <subcellularLocation>
        <location evidence="1">Secreted</location>
    </subcellularLocation>
</comment>
<gene>
    <name evidence="8" type="ORF">LSTR_LSTR008714</name>
</gene>
<evidence type="ECO:0000256" key="2">
    <source>
        <dbReference type="ARBA" id="ARBA00022525"/>
    </source>
</evidence>
<evidence type="ECO:0000256" key="4">
    <source>
        <dbReference type="ARBA" id="ARBA00068096"/>
    </source>
</evidence>
<dbReference type="PRINTS" id="PR00722">
    <property type="entry name" value="CHYMOTRYPSIN"/>
</dbReference>
<dbReference type="Proteomes" id="UP000291343">
    <property type="component" value="Unassembled WGS sequence"/>
</dbReference>
<dbReference type="GO" id="GO:0006508">
    <property type="term" value="P:proteolysis"/>
    <property type="evidence" value="ECO:0007669"/>
    <property type="project" value="InterPro"/>
</dbReference>
<dbReference type="InParanoid" id="A0A482XKH2"/>
<dbReference type="GO" id="GO:0004252">
    <property type="term" value="F:serine-type endopeptidase activity"/>
    <property type="evidence" value="ECO:0007669"/>
    <property type="project" value="InterPro"/>
</dbReference>
<dbReference type="PANTHER" id="PTHR24258">
    <property type="entry name" value="SERINE PROTEASE-RELATED"/>
    <property type="match status" value="1"/>
</dbReference>
<dbReference type="PROSITE" id="PS50240">
    <property type="entry name" value="TRYPSIN_DOM"/>
    <property type="match status" value="1"/>
</dbReference>
<dbReference type="AlphaFoldDB" id="A0A482XKH2"/>
<dbReference type="PANTHER" id="PTHR24258:SF129">
    <property type="entry name" value="LP15124P-RELATED"/>
    <property type="match status" value="1"/>
</dbReference>
<dbReference type="PROSITE" id="PS00134">
    <property type="entry name" value="TRYPSIN_HIS"/>
    <property type="match status" value="1"/>
</dbReference>
<reference evidence="8 9" key="1">
    <citation type="journal article" date="2017" name="Gigascience">
        <title>Genome sequence of the small brown planthopper, Laodelphax striatellus.</title>
        <authorList>
            <person name="Zhu J."/>
            <person name="Jiang F."/>
            <person name="Wang X."/>
            <person name="Yang P."/>
            <person name="Bao Y."/>
            <person name="Zhao W."/>
            <person name="Wang W."/>
            <person name="Lu H."/>
            <person name="Wang Q."/>
            <person name="Cui N."/>
            <person name="Li J."/>
            <person name="Chen X."/>
            <person name="Luo L."/>
            <person name="Yu J."/>
            <person name="Kang L."/>
            <person name="Cui F."/>
        </authorList>
    </citation>
    <scope>NUCLEOTIDE SEQUENCE [LARGE SCALE GENOMIC DNA]</scope>
    <source>
        <strain evidence="8">Lst14</strain>
    </source>
</reference>
<dbReference type="FunFam" id="2.40.10.10:FF:000038">
    <property type="entry name" value="Serine protease"/>
    <property type="match status" value="1"/>
</dbReference>
<organism evidence="8 9">
    <name type="scientific">Laodelphax striatellus</name>
    <name type="common">Small brown planthopper</name>
    <name type="synonym">Delphax striatella</name>
    <dbReference type="NCBI Taxonomy" id="195883"/>
    <lineage>
        <taxon>Eukaryota</taxon>
        <taxon>Metazoa</taxon>
        <taxon>Ecdysozoa</taxon>
        <taxon>Arthropoda</taxon>
        <taxon>Hexapoda</taxon>
        <taxon>Insecta</taxon>
        <taxon>Pterygota</taxon>
        <taxon>Neoptera</taxon>
        <taxon>Paraneoptera</taxon>
        <taxon>Hemiptera</taxon>
        <taxon>Auchenorrhyncha</taxon>
        <taxon>Fulgoroidea</taxon>
        <taxon>Delphacidae</taxon>
        <taxon>Criomorphinae</taxon>
        <taxon>Laodelphax</taxon>
    </lineage>
</organism>
<proteinExistence type="predicted"/>
<protein>
    <recommendedName>
        <fullName evidence="4">Phenoloxidase-activating factor 2</fullName>
    </recommendedName>
    <alternativeName>
        <fullName evidence="5">Prophenoloxidase-activating factor II</fullName>
    </alternativeName>
</protein>
<dbReference type="SUPFAM" id="SSF50494">
    <property type="entry name" value="Trypsin-like serine proteases"/>
    <property type="match status" value="1"/>
</dbReference>
<evidence type="ECO:0000256" key="3">
    <source>
        <dbReference type="ARBA" id="ARBA00023157"/>
    </source>
</evidence>
<feature type="region of interest" description="Disordered" evidence="6">
    <location>
        <begin position="1"/>
        <end position="40"/>
    </location>
</feature>
<evidence type="ECO:0000256" key="5">
    <source>
        <dbReference type="ARBA" id="ARBA00076468"/>
    </source>
</evidence>
<dbReference type="Pfam" id="PF00089">
    <property type="entry name" value="Trypsin"/>
    <property type="match status" value="1"/>
</dbReference>
<evidence type="ECO:0000256" key="6">
    <source>
        <dbReference type="SAM" id="MobiDB-lite"/>
    </source>
</evidence>
<dbReference type="STRING" id="195883.A0A482XKH2"/>
<accession>A0A482XKH2</accession>
<dbReference type="CDD" id="cd00190">
    <property type="entry name" value="Tryp_SPc"/>
    <property type="match status" value="1"/>
</dbReference>
<dbReference type="GO" id="GO:0005576">
    <property type="term" value="C:extracellular region"/>
    <property type="evidence" value="ECO:0007669"/>
    <property type="project" value="UniProtKB-SubCell"/>
</dbReference>
<dbReference type="InterPro" id="IPR001314">
    <property type="entry name" value="Peptidase_S1A"/>
</dbReference>
<keyword evidence="2" id="KW-0964">Secreted</keyword>
<evidence type="ECO:0000256" key="1">
    <source>
        <dbReference type="ARBA" id="ARBA00004613"/>
    </source>
</evidence>
<keyword evidence="9" id="KW-1185">Reference proteome</keyword>
<dbReference type="SMR" id="A0A482XKH2"/>
<dbReference type="EMBL" id="QKKF02006472">
    <property type="protein sequence ID" value="RZF46333.1"/>
    <property type="molecule type" value="Genomic_DNA"/>
</dbReference>
<evidence type="ECO:0000259" key="7">
    <source>
        <dbReference type="PROSITE" id="PS50240"/>
    </source>
</evidence>
<keyword evidence="3" id="KW-1015">Disulfide bond</keyword>
<evidence type="ECO:0000313" key="8">
    <source>
        <dbReference type="EMBL" id="RZF46333.1"/>
    </source>
</evidence>
<comment type="caution">
    <text evidence="8">The sequence shown here is derived from an EMBL/GenBank/DDBJ whole genome shotgun (WGS) entry which is preliminary data.</text>
</comment>